<evidence type="ECO:0000256" key="1">
    <source>
        <dbReference type="ARBA" id="ARBA00012417"/>
    </source>
</evidence>
<feature type="domain" description="Exonuclease" evidence="6">
    <location>
        <begin position="492"/>
        <end position="662"/>
    </location>
</feature>
<dbReference type="CDD" id="cd06127">
    <property type="entry name" value="DEDDh"/>
    <property type="match status" value="1"/>
</dbReference>
<reference evidence="7 8" key="1">
    <citation type="submission" date="2016-10" db="EMBL/GenBank/DDBJ databases">
        <authorList>
            <person name="Varghese N."/>
            <person name="Submissions S."/>
        </authorList>
    </citation>
    <scope>NUCLEOTIDE SEQUENCE [LARGE SCALE GENOMIC DNA]</scope>
    <source>
        <strain evidence="7 8">FF3</strain>
    </source>
</reference>
<dbReference type="GeneID" id="80816838"/>
<organism evidence="7 8">
    <name type="scientific">Marinovum algicola</name>
    <dbReference type="NCBI Taxonomy" id="42444"/>
    <lineage>
        <taxon>Bacteria</taxon>
        <taxon>Pseudomonadati</taxon>
        <taxon>Pseudomonadota</taxon>
        <taxon>Alphaproteobacteria</taxon>
        <taxon>Rhodobacterales</taxon>
        <taxon>Roseobacteraceae</taxon>
        <taxon>Marinovum</taxon>
    </lineage>
</organism>
<dbReference type="RefSeq" id="WP_074834777.1">
    <property type="nucleotide sequence ID" value="NZ_FNYY01000001.1"/>
</dbReference>
<evidence type="ECO:0000313" key="7">
    <source>
        <dbReference type="EMBL" id="SEI67645.1"/>
    </source>
</evidence>
<evidence type="ECO:0000256" key="2">
    <source>
        <dbReference type="ARBA" id="ARBA00025483"/>
    </source>
</evidence>
<dbReference type="InterPro" id="IPR036397">
    <property type="entry name" value="RNaseH_sf"/>
</dbReference>
<proteinExistence type="predicted"/>
<keyword evidence="5" id="KW-0812">Transmembrane</keyword>
<dbReference type="InterPro" id="IPR035965">
    <property type="entry name" value="PAS-like_dom_sf"/>
</dbReference>
<evidence type="ECO:0000256" key="5">
    <source>
        <dbReference type="SAM" id="Phobius"/>
    </source>
</evidence>
<dbReference type="SUPFAM" id="SSF55785">
    <property type="entry name" value="PYP-like sensor domain (PAS domain)"/>
    <property type="match status" value="1"/>
</dbReference>
<feature type="transmembrane region" description="Helical" evidence="5">
    <location>
        <begin position="12"/>
        <end position="34"/>
    </location>
</feature>
<dbReference type="GO" id="GO:0005829">
    <property type="term" value="C:cytosol"/>
    <property type="evidence" value="ECO:0007669"/>
    <property type="project" value="TreeGrafter"/>
</dbReference>
<feature type="transmembrane region" description="Helical" evidence="5">
    <location>
        <begin position="46"/>
        <end position="68"/>
    </location>
</feature>
<comment type="subunit">
    <text evidence="3">DNA polymerase III contains a core (composed of alpha, epsilon and theta chains) that associates with a tau subunit. This core dimerizes to form the POLIII' complex. PolIII' associates with the gamma complex (composed of gamma, delta, delta', psi and chi chains) and with the beta chain to form the complete DNA polymerase III complex.</text>
</comment>
<dbReference type="PANTHER" id="PTHR30231">
    <property type="entry name" value="DNA POLYMERASE III SUBUNIT EPSILON"/>
    <property type="match status" value="1"/>
</dbReference>
<dbReference type="InterPro" id="IPR012337">
    <property type="entry name" value="RNaseH-like_sf"/>
</dbReference>
<comment type="catalytic activity">
    <reaction evidence="4">
        <text>DNA(n) + a 2'-deoxyribonucleoside 5'-triphosphate = DNA(n+1) + diphosphate</text>
        <dbReference type="Rhea" id="RHEA:22508"/>
        <dbReference type="Rhea" id="RHEA-COMP:17339"/>
        <dbReference type="Rhea" id="RHEA-COMP:17340"/>
        <dbReference type="ChEBI" id="CHEBI:33019"/>
        <dbReference type="ChEBI" id="CHEBI:61560"/>
        <dbReference type="ChEBI" id="CHEBI:173112"/>
        <dbReference type="EC" id="2.7.7.7"/>
    </reaction>
</comment>
<keyword evidence="8" id="KW-1185">Reference proteome</keyword>
<dbReference type="EC" id="2.7.7.7" evidence="1"/>
<dbReference type="AlphaFoldDB" id="A0A975ZLS5"/>
<dbReference type="PANTHER" id="PTHR30231:SF41">
    <property type="entry name" value="DNA POLYMERASE III SUBUNIT EPSILON"/>
    <property type="match status" value="1"/>
</dbReference>
<dbReference type="InterPro" id="IPR006054">
    <property type="entry name" value="DnaQ"/>
</dbReference>
<dbReference type="SUPFAM" id="SSF53098">
    <property type="entry name" value="Ribonuclease H-like"/>
    <property type="match status" value="1"/>
</dbReference>
<evidence type="ECO:0000256" key="3">
    <source>
        <dbReference type="ARBA" id="ARBA00026073"/>
    </source>
</evidence>
<dbReference type="GO" id="GO:0008408">
    <property type="term" value="F:3'-5' exonuclease activity"/>
    <property type="evidence" value="ECO:0007669"/>
    <property type="project" value="TreeGrafter"/>
</dbReference>
<gene>
    <name evidence="7" type="ORF">SAMN04487940_101573</name>
</gene>
<name>A0A975ZLS5_9RHOB</name>
<comment type="caution">
    <text evidence="7">The sequence shown here is derived from an EMBL/GenBank/DDBJ whole genome shotgun (WGS) entry which is preliminary data.</text>
</comment>
<comment type="function">
    <text evidence="2">DNA polymerase III is a complex, multichain enzyme responsible for most of the replicative synthesis in bacteria. The epsilon subunit contain the editing function and is a proofreading 3'-5' exonuclease.</text>
</comment>
<dbReference type="Pfam" id="PF00929">
    <property type="entry name" value="RNase_T"/>
    <property type="match status" value="1"/>
</dbReference>
<protein>
    <recommendedName>
        <fullName evidence="1">DNA-directed DNA polymerase</fullName>
        <ecNumber evidence="1">2.7.7.7</ecNumber>
    </recommendedName>
</protein>
<dbReference type="FunFam" id="3.30.420.10:FF:000045">
    <property type="entry name" value="3'-5' exonuclease DinG"/>
    <property type="match status" value="1"/>
</dbReference>
<keyword evidence="5" id="KW-0472">Membrane</keyword>
<dbReference type="EMBL" id="FNYY01000001">
    <property type="protein sequence ID" value="SEI67645.1"/>
    <property type="molecule type" value="Genomic_DNA"/>
</dbReference>
<dbReference type="NCBIfam" id="TIGR00573">
    <property type="entry name" value="dnaq"/>
    <property type="match status" value="1"/>
</dbReference>
<dbReference type="InterPro" id="IPR013520">
    <property type="entry name" value="Ribonucl_H"/>
</dbReference>
<dbReference type="GO" id="GO:0003887">
    <property type="term" value="F:DNA-directed DNA polymerase activity"/>
    <property type="evidence" value="ECO:0007669"/>
    <property type="project" value="UniProtKB-EC"/>
</dbReference>
<sequence>MLARKSLRLRVFLFFVLLALASLSLIAGGLWLGYSRASAPRDPAGFVLAGAVAGFAVLGLVTWIWRLFDENLARPMQALAAQMRVLAHAEDTRLPAPESARYLGDLAPAAQAIAARLAETRGDLARAIERETTRLAEEKARLEALLADVSAGILLCSADHMVVFYNSVARDLLQAGNAPRLDQPVTACLREGPLRHAHDRLCRPGATQQETQFLAATPDGRAMFTVTMRLVGQGAAQAGGYALTLRDVTAEIGLHAEREALLSEMIEDMRRKAANLDTLSRLRRAGADPLEQAFQQETRDLAQAVDTFGQRYNEIAQSHWPRSEIAARDLMDSLRARLRGDGLAFGTDHQRLFVLCDGFMMVTLLARLAGQVVAQGHGASVAVALGPGATPDEALVTLSWQGRPVALGALEDWLAAPLDPAQPELTGRRVLAHHGTDVWPEDGARGDARLCLPLPRVEETGAQGLRGAVYDFALFDKSRAAPLADRRLNELTYVVFDTETTGLLPSQGDEIVQIAALRVVGGRLLEAERLEMLVDPGRSIPAASTRVHGITQAMVAGAPGIAEAGRQLHDFARGAVLVAHNAPFDMAFFHKHADAIGRRFDNPVLDTVLLSAVLFGLTEEHRLDALCVRLGVILPEEQRHTAMGDALATGRVFVKMLGMLSAQGFDSFGQVHDEMKKQMRLYRR</sequence>
<dbReference type="Proteomes" id="UP000182932">
    <property type="component" value="Unassembled WGS sequence"/>
</dbReference>
<dbReference type="GO" id="GO:0003677">
    <property type="term" value="F:DNA binding"/>
    <property type="evidence" value="ECO:0007669"/>
    <property type="project" value="InterPro"/>
</dbReference>
<dbReference type="Gene3D" id="3.30.450.20">
    <property type="entry name" value="PAS domain"/>
    <property type="match status" value="1"/>
</dbReference>
<dbReference type="SMART" id="SM00479">
    <property type="entry name" value="EXOIII"/>
    <property type="match status" value="1"/>
</dbReference>
<dbReference type="Gene3D" id="3.30.420.10">
    <property type="entry name" value="Ribonuclease H-like superfamily/Ribonuclease H"/>
    <property type="match status" value="1"/>
</dbReference>
<dbReference type="GO" id="GO:0045004">
    <property type="term" value="P:DNA replication proofreading"/>
    <property type="evidence" value="ECO:0007669"/>
    <property type="project" value="TreeGrafter"/>
</dbReference>
<evidence type="ECO:0000313" key="8">
    <source>
        <dbReference type="Proteomes" id="UP000182932"/>
    </source>
</evidence>
<keyword evidence="5" id="KW-1133">Transmembrane helix</keyword>
<accession>A0A975ZLS5</accession>
<evidence type="ECO:0000259" key="6">
    <source>
        <dbReference type="SMART" id="SM00479"/>
    </source>
</evidence>
<evidence type="ECO:0000256" key="4">
    <source>
        <dbReference type="ARBA" id="ARBA00049244"/>
    </source>
</evidence>